<accession>A0A6G1JXT4</accession>
<dbReference type="PANTHER" id="PTHR35273">
    <property type="entry name" value="ALPHA-1,4 POLYGALACTOSAMINIDASE, PUTATIVE (AFU_ORTHOLOGUE AFUA_3G07890)-RELATED"/>
    <property type="match status" value="1"/>
</dbReference>
<dbReference type="InterPro" id="IPR035971">
    <property type="entry name" value="CBD_sf"/>
</dbReference>
<protein>
    <recommendedName>
        <fullName evidence="2">alpha-galactosidase</fullName>
        <ecNumber evidence="2">3.2.1.22</ecNumber>
    </recommendedName>
</protein>
<gene>
    <name evidence="8" type="ORF">K504DRAFT_440628</name>
</gene>
<organism evidence="8 9">
    <name type="scientific">Pleomassaria siparia CBS 279.74</name>
    <dbReference type="NCBI Taxonomy" id="1314801"/>
    <lineage>
        <taxon>Eukaryota</taxon>
        <taxon>Fungi</taxon>
        <taxon>Dikarya</taxon>
        <taxon>Ascomycota</taxon>
        <taxon>Pezizomycotina</taxon>
        <taxon>Dothideomycetes</taxon>
        <taxon>Pleosporomycetidae</taxon>
        <taxon>Pleosporales</taxon>
        <taxon>Pleomassariaceae</taxon>
        <taxon>Pleomassaria</taxon>
    </lineage>
</organism>
<dbReference type="AlphaFoldDB" id="A0A6G1JXT4"/>
<feature type="signal peptide" evidence="5">
    <location>
        <begin position="1"/>
        <end position="24"/>
    </location>
</feature>
<dbReference type="GO" id="GO:0030248">
    <property type="term" value="F:cellulose binding"/>
    <property type="evidence" value="ECO:0007669"/>
    <property type="project" value="InterPro"/>
</dbReference>
<dbReference type="Gene3D" id="3.20.20.70">
    <property type="entry name" value="Aldolase class I"/>
    <property type="match status" value="1"/>
</dbReference>
<dbReference type="GO" id="GO:0004557">
    <property type="term" value="F:alpha-galactosidase activity"/>
    <property type="evidence" value="ECO:0007669"/>
    <property type="project" value="UniProtKB-EC"/>
</dbReference>
<reference evidence="8" key="1">
    <citation type="journal article" date="2020" name="Stud. Mycol.">
        <title>101 Dothideomycetes genomes: a test case for predicting lifestyles and emergence of pathogens.</title>
        <authorList>
            <person name="Haridas S."/>
            <person name="Albert R."/>
            <person name="Binder M."/>
            <person name="Bloem J."/>
            <person name="Labutti K."/>
            <person name="Salamov A."/>
            <person name="Andreopoulos B."/>
            <person name="Baker S."/>
            <person name="Barry K."/>
            <person name="Bills G."/>
            <person name="Bluhm B."/>
            <person name="Cannon C."/>
            <person name="Castanera R."/>
            <person name="Culley D."/>
            <person name="Daum C."/>
            <person name="Ezra D."/>
            <person name="Gonzalez J."/>
            <person name="Henrissat B."/>
            <person name="Kuo A."/>
            <person name="Liang C."/>
            <person name="Lipzen A."/>
            <person name="Lutzoni F."/>
            <person name="Magnuson J."/>
            <person name="Mondo S."/>
            <person name="Nolan M."/>
            <person name="Ohm R."/>
            <person name="Pangilinan J."/>
            <person name="Park H.-J."/>
            <person name="Ramirez L."/>
            <person name="Alfaro M."/>
            <person name="Sun H."/>
            <person name="Tritt A."/>
            <person name="Yoshinaga Y."/>
            <person name="Zwiers L.-H."/>
            <person name="Turgeon B."/>
            <person name="Goodwin S."/>
            <person name="Spatafora J."/>
            <person name="Crous P."/>
            <person name="Grigoriev I."/>
        </authorList>
    </citation>
    <scope>NUCLEOTIDE SEQUENCE</scope>
    <source>
        <strain evidence="8">CBS 279.74</strain>
    </source>
</reference>
<evidence type="ECO:0000256" key="2">
    <source>
        <dbReference type="ARBA" id="ARBA00012755"/>
    </source>
</evidence>
<feature type="compositionally biased region" description="Pro residues" evidence="4">
    <location>
        <begin position="284"/>
        <end position="304"/>
    </location>
</feature>
<dbReference type="SUPFAM" id="SSF51445">
    <property type="entry name" value="(Trans)glycosidases"/>
    <property type="match status" value="1"/>
</dbReference>
<name>A0A6G1JXT4_9PLEO</name>
<dbReference type="OrthoDB" id="2108802at2759"/>
<feature type="chain" id="PRO_5026022928" description="alpha-galactosidase" evidence="5">
    <location>
        <begin position="25"/>
        <end position="368"/>
    </location>
</feature>
<dbReference type="PANTHER" id="PTHR35273:SF2">
    <property type="entry name" value="ALPHA-GALACTOSIDASE"/>
    <property type="match status" value="1"/>
</dbReference>
<evidence type="ECO:0000313" key="9">
    <source>
        <dbReference type="Proteomes" id="UP000799428"/>
    </source>
</evidence>
<dbReference type="Proteomes" id="UP000799428">
    <property type="component" value="Unassembled WGS sequence"/>
</dbReference>
<feature type="domain" description="Glycoside-hydrolase family GH114 TIM-barrel" evidence="7">
    <location>
        <begin position="33"/>
        <end position="262"/>
    </location>
</feature>
<evidence type="ECO:0000256" key="5">
    <source>
        <dbReference type="SAM" id="SignalP"/>
    </source>
</evidence>
<dbReference type="EC" id="3.2.1.22" evidence="2"/>
<comment type="catalytic activity">
    <reaction evidence="1">
        <text>Hydrolysis of terminal, non-reducing alpha-D-galactose residues in alpha-D-galactosides, including galactose oligosaccharides, galactomannans and galactolipids.</text>
        <dbReference type="EC" id="3.2.1.22"/>
    </reaction>
</comment>
<dbReference type="Pfam" id="PF03537">
    <property type="entry name" value="Glyco_hydro_114"/>
    <property type="match status" value="1"/>
</dbReference>
<dbReference type="InterPro" id="IPR017853">
    <property type="entry name" value="GH"/>
</dbReference>
<feature type="region of interest" description="Disordered" evidence="4">
    <location>
        <begin position="276"/>
        <end position="324"/>
    </location>
</feature>
<dbReference type="InterPro" id="IPR013785">
    <property type="entry name" value="Aldolase_TIM"/>
</dbReference>
<dbReference type="GO" id="GO:0005975">
    <property type="term" value="P:carbohydrate metabolic process"/>
    <property type="evidence" value="ECO:0007669"/>
    <property type="project" value="InterPro"/>
</dbReference>
<dbReference type="InterPro" id="IPR000254">
    <property type="entry name" value="CBD"/>
</dbReference>
<dbReference type="EMBL" id="MU005779">
    <property type="protein sequence ID" value="KAF2705424.1"/>
    <property type="molecule type" value="Genomic_DNA"/>
</dbReference>
<dbReference type="InterPro" id="IPR004352">
    <property type="entry name" value="GH114_TIM-barrel"/>
</dbReference>
<keyword evidence="9" id="KW-1185">Reference proteome</keyword>
<dbReference type="Pfam" id="PF00734">
    <property type="entry name" value="CBM_1"/>
    <property type="match status" value="1"/>
</dbReference>
<evidence type="ECO:0000256" key="3">
    <source>
        <dbReference type="ARBA" id="ARBA00022729"/>
    </source>
</evidence>
<dbReference type="GO" id="GO:0005576">
    <property type="term" value="C:extracellular region"/>
    <property type="evidence" value="ECO:0007669"/>
    <property type="project" value="InterPro"/>
</dbReference>
<evidence type="ECO:0000256" key="1">
    <source>
        <dbReference type="ARBA" id="ARBA00001255"/>
    </source>
</evidence>
<proteinExistence type="predicted"/>
<feature type="domain" description="CBM1" evidence="6">
    <location>
        <begin position="327"/>
        <end position="343"/>
    </location>
</feature>
<dbReference type="SUPFAM" id="SSF57180">
    <property type="entry name" value="Cellulose-binding domain"/>
    <property type="match status" value="1"/>
</dbReference>
<keyword evidence="3 5" id="KW-0732">Signal</keyword>
<sequence>METLFSSILSWFICLGLLASPTLGDVTFLRGQKWQIILTGIPDISKSPLPPMDAPVWDIDLLDNNVATITALKASGKIVICYFSAGTWEDWRDDAGTFPMTDLGKVLPEWPNEKWIRTGSSKIREIMAKRIKIGAEKGCDAIDPDNTGTPQQNDNGLNLKNTDLVDYMKWLQKEAAKYGMKIGLKNSLDIIPTVSPYVDFAVNEQCAQLNECNVYDAFLASNKPVFHIEYPTPLTPAQANTTLCTGTGTDGMSTVLKPMILDGTVIYCDGSIVNTPTNGTTNPTRPPRPPTTPRPTPTTRPGSPPVKTSSAKPTSTPGNGGGCKQKHWDQCGGNNWKGCTLCEVCMYGMVYTPTYNFLPTSSHAALIM</sequence>
<feature type="compositionally biased region" description="Polar residues" evidence="4">
    <location>
        <begin position="306"/>
        <end position="317"/>
    </location>
</feature>
<evidence type="ECO:0000313" key="8">
    <source>
        <dbReference type="EMBL" id="KAF2705424.1"/>
    </source>
</evidence>
<evidence type="ECO:0000256" key="4">
    <source>
        <dbReference type="SAM" id="MobiDB-lite"/>
    </source>
</evidence>
<evidence type="ECO:0000259" key="7">
    <source>
        <dbReference type="Pfam" id="PF03537"/>
    </source>
</evidence>
<evidence type="ECO:0000259" key="6">
    <source>
        <dbReference type="Pfam" id="PF00734"/>
    </source>
</evidence>